<dbReference type="EMBL" id="CP093443">
    <property type="protein sequence ID" value="UVI35333.1"/>
    <property type="molecule type" value="Genomic_DNA"/>
</dbReference>
<dbReference type="Proteomes" id="UP001064879">
    <property type="component" value="Chromosome"/>
</dbReference>
<feature type="domain" description="Iron-binding zinc finger CDGSH type" evidence="6">
    <location>
        <begin position="29"/>
        <end position="65"/>
    </location>
</feature>
<keyword evidence="1" id="KW-0001">2Fe-2S</keyword>
<keyword evidence="2" id="KW-0479">Metal-binding</keyword>
<dbReference type="RefSeq" id="WP_139908832.1">
    <property type="nucleotide sequence ID" value="NZ_CP093443.1"/>
</dbReference>
<feature type="region of interest" description="Disordered" evidence="5">
    <location>
        <begin position="57"/>
        <end position="86"/>
    </location>
</feature>
<dbReference type="InterPro" id="IPR018967">
    <property type="entry name" value="FeS-contain_CDGSH-typ"/>
</dbReference>
<reference evidence="7" key="1">
    <citation type="submission" date="2022-03" db="EMBL/GenBank/DDBJ databases">
        <title>Brevibacterium spongiae sp. nov., isolated from marine sponge.</title>
        <authorList>
            <person name="Li Z."/>
            <person name="Zhang M."/>
        </authorList>
    </citation>
    <scope>NUCLEOTIDE SEQUENCE</scope>
    <source>
        <strain evidence="7">WHS-Z9</strain>
    </source>
</reference>
<evidence type="ECO:0000256" key="2">
    <source>
        <dbReference type="ARBA" id="ARBA00022723"/>
    </source>
</evidence>
<evidence type="ECO:0000313" key="7">
    <source>
        <dbReference type="EMBL" id="UVI35333.1"/>
    </source>
</evidence>
<dbReference type="InterPro" id="IPR042216">
    <property type="entry name" value="MitoNEET_CISD"/>
</dbReference>
<evidence type="ECO:0000313" key="8">
    <source>
        <dbReference type="Proteomes" id="UP001064879"/>
    </source>
</evidence>
<gene>
    <name evidence="7" type="ORF">L1F31_14595</name>
</gene>
<keyword evidence="4" id="KW-0411">Iron-sulfur</keyword>
<evidence type="ECO:0000256" key="5">
    <source>
        <dbReference type="SAM" id="MobiDB-lite"/>
    </source>
</evidence>
<dbReference type="Pfam" id="PF09360">
    <property type="entry name" value="zf-CDGSH"/>
    <property type="match status" value="1"/>
</dbReference>
<evidence type="ECO:0000259" key="6">
    <source>
        <dbReference type="SMART" id="SM00704"/>
    </source>
</evidence>
<sequence>MNTTPTTTITPCPDGPLLIRGDFAVLTAPGREETATERRVVALCRCGKTGIPPLCDGSHRAVGFRAPAPPPTEDQPTDPAEPSDND</sequence>
<evidence type="ECO:0000256" key="3">
    <source>
        <dbReference type="ARBA" id="ARBA00023004"/>
    </source>
</evidence>
<accession>A0ABY5SLD8</accession>
<protein>
    <submittedName>
        <fullName evidence="7">CDGSH iron-sulfur domain-containing protein</fullName>
    </submittedName>
</protein>
<evidence type="ECO:0000256" key="1">
    <source>
        <dbReference type="ARBA" id="ARBA00022714"/>
    </source>
</evidence>
<organism evidence="7 8">
    <name type="scientific">Brevibacterium spongiae</name>
    <dbReference type="NCBI Taxonomy" id="2909672"/>
    <lineage>
        <taxon>Bacteria</taxon>
        <taxon>Bacillati</taxon>
        <taxon>Actinomycetota</taxon>
        <taxon>Actinomycetes</taxon>
        <taxon>Micrococcales</taxon>
        <taxon>Brevibacteriaceae</taxon>
        <taxon>Brevibacterium</taxon>
    </lineage>
</organism>
<keyword evidence="3" id="KW-0408">Iron</keyword>
<name>A0ABY5SLD8_9MICO</name>
<evidence type="ECO:0000256" key="4">
    <source>
        <dbReference type="ARBA" id="ARBA00023014"/>
    </source>
</evidence>
<keyword evidence="8" id="KW-1185">Reference proteome</keyword>
<dbReference type="SMART" id="SM00704">
    <property type="entry name" value="ZnF_CDGSH"/>
    <property type="match status" value="1"/>
</dbReference>
<proteinExistence type="predicted"/>
<dbReference type="Gene3D" id="3.40.5.90">
    <property type="entry name" value="CDGSH iron-sulfur domain, mitoNEET-type"/>
    <property type="match status" value="1"/>
</dbReference>